<keyword evidence="3" id="KW-1185">Reference proteome</keyword>
<keyword evidence="1" id="KW-0472">Membrane</keyword>
<name>A9DJS1_9FLAO</name>
<keyword evidence="1" id="KW-1133">Transmembrane helix</keyword>
<sequence length="95" mass="10841">MSHQLEFCKKCVNRSFTSSEGIICGLTRRKPTFIDTCPEFKKDIEEEKKIAGRKAMQEADILGEGNEKPVPVWRTVLSILIFILVIVRLVVRCSD</sequence>
<dbReference type="RefSeq" id="WP_007095183.1">
    <property type="nucleotide sequence ID" value="NZ_CP142125.1"/>
</dbReference>
<evidence type="ECO:0000313" key="3">
    <source>
        <dbReference type="Proteomes" id="UP000002945"/>
    </source>
</evidence>
<dbReference type="Proteomes" id="UP000002945">
    <property type="component" value="Unassembled WGS sequence"/>
</dbReference>
<protein>
    <submittedName>
        <fullName evidence="2">Uncharacterized protein</fullName>
    </submittedName>
</protein>
<dbReference type="STRING" id="391587.KAOT1_13172"/>
<comment type="caution">
    <text evidence="2">The sequence shown here is derived from an EMBL/GenBank/DDBJ whole genome shotgun (WGS) entry which is preliminary data.</text>
</comment>
<gene>
    <name evidence="2" type="ORF">KAOT1_13172</name>
</gene>
<evidence type="ECO:0000256" key="1">
    <source>
        <dbReference type="SAM" id="Phobius"/>
    </source>
</evidence>
<accession>A9DJS1</accession>
<dbReference type="OrthoDB" id="762068at2"/>
<reference evidence="2 3" key="1">
    <citation type="journal article" date="2011" name="J. Bacteriol.">
        <title>Genome sequence of the algicidal bacterium Kordia algicida OT-1.</title>
        <authorList>
            <person name="Lee H.S."/>
            <person name="Kang S.G."/>
            <person name="Kwon K.K."/>
            <person name="Lee J.H."/>
            <person name="Kim S.J."/>
        </authorList>
    </citation>
    <scope>NUCLEOTIDE SEQUENCE [LARGE SCALE GENOMIC DNA]</scope>
    <source>
        <strain evidence="2 3">OT-1</strain>
    </source>
</reference>
<dbReference type="EMBL" id="ABIB01000001">
    <property type="protein sequence ID" value="EDP98170.1"/>
    <property type="molecule type" value="Genomic_DNA"/>
</dbReference>
<evidence type="ECO:0000313" key="2">
    <source>
        <dbReference type="EMBL" id="EDP98170.1"/>
    </source>
</evidence>
<feature type="transmembrane region" description="Helical" evidence="1">
    <location>
        <begin position="72"/>
        <end position="91"/>
    </location>
</feature>
<keyword evidence="1" id="KW-0812">Transmembrane</keyword>
<dbReference type="AlphaFoldDB" id="A9DJS1"/>
<dbReference type="HOGENOM" id="CLU_2369171_0_0_10"/>
<proteinExistence type="predicted"/>
<organism evidence="2 3">
    <name type="scientific">Kordia algicida OT-1</name>
    <dbReference type="NCBI Taxonomy" id="391587"/>
    <lineage>
        <taxon>Bacteria</taxon>
        <taxon>Pseudomonadati</taxon>
        <taxon>Bacteroidota</taxon>
        <taxon>Flavobacteriia</taxon>
        <taxon>Flavobacteriales</taxon>
        <taxon>Flavobacteriaceae</taxon>
        <taxon>Kordia</taxon>
    </lineage>
</organism>